<evidence type="ECO:0000256" key="1">
    <source>
        <dbReference type="SAM" id="MobiDB-lite"/>
    </source>
</evidence>
<accession>A0A545VZE3</accession>
<reference evidence="2 3" key="1">
    <citation type="journal article" date="2019" name="Appl. Microbiol. Biotechnol.">
        <title>Genome sequence of Isaria javanica and comparative genome analysis insights into family S53 peptidase evolution in fungal entomopathogens.</title>
        <authorList>
            <person name="Lin R."/>
            <person name="Zhang X."/>
            <person name="Xin B."/>
            <person name="Zou M."/>
            <person name="Gao Y."/>
            <person name="Qin F."/>
            <person name="Hu Q."/>
            <person name="Xie B."/>
            <person name="Cheng X."/>
        </authorList>
    </citation>
    <scope>NUCLEOTIDE SEQUENCE [LARGE SCALE GENOMIC DNA]</scope>
    <source>
        <strain evidence="2 3">IJ1G</strain>
    </source>
</reference>
<gene>
    <name evidence="2" type="ORF">IF1G_05533</name>
</gene>
<organism evidence="2 3">
    <name type="scientific">Cordyceps javanica</name>
    <dbReference type="NCBI Taxonomy" id="43265"/>
    <lineage>
        <taxon>Eukaryota</taxon>
        <taxon>Fungi</taxon>
        <taxon>Dikarya</taxon>
        <taxon>Ascomycota</taxon>
        <taxon>Pezizomycotina</taxon>
        <taxon>Sordariomycetes</taxon>
        <taxon>Hypocreomycetidae</taxon>
        <taxon>Hypocreales</taxon>
        <taxon>Cordycipitaceae</taxon>
        <taxon>Cordyceps</taxon>
    </lineage>
</organism>
<dbReference type="AlphaFoldDB" id="A0A545VZE3"/>
<dbReference type="STRING" id="43265.A0A545VZE3"/>
<feature type="region of interest" description="Disordered" evidence="1">
    <location>
        <begin position="52"/>
        <end position="72"/>
    </location>
</feature>
<feature type="region of interest" description="Disordered" evidence="1">
    <location>
        <begin position="394"/>
        <end position="414"/>
    </location>
</feature>
<feature type="region of interest" description="Disordered" evidence="1">
    <location>
        <begin position="470"/>
        <end position="519"/>
    </location>
</feature>
<sequence>MQENDKFAARLQGGLNPYIKSREQVNYIRRILAAHIGECTESGPVKSALALASGRRRGQDADGAGKTDSTTENGVYREYLDALKENLNARDEFEAARNNATPELRTAAAATGPSPMLGLNDRVALLKLHQKRDCLYAIQETLDTLLEQPAADHEFVDTNRMFQGTPALPPVPRDVINTMVIEQSSSPLDIPGQIKQLEKVVLRAKLLLKQEDQHLQEARQRVRHASQPPSQTAKIVALGAARDELIHWIETELGKASPEAQAVEDSESSMERGRDKTDAAAIQAQLDIIKEKYALYVSARKVLLEMAVNEPQLPAQQSRNTKSTKRMSYASPACLPMDHLVAPYLASLADTSANQRATVAYRTHITSLLNKTSQENCRKIRDLAEESHLLSSISQREAPRYRSGTDSASHSSIASQVMPWSDAADAAKIATLESVAETVEGGQVALEGLMGTLQGIGKITGKDILSSEENVGEEDTWLGANTPRAQRHTRKGSQAQPQSSTDPWAKVRGNLGLLGQEGP</sequence>
<comment type="caution">
    <text evidence="2">The sequence shown here is derived from an EMBL/GenBank/DDBJ whole genome shotgun (WGS) entry which is preliminary data.</text>
</comment>
<proteinExistence type="predicted"/>
<feature type="compositionally biased region" description="Polar residues" evidence="1">
    <location>
        <begin position="404"/>
        <end position="414"/>
    </location>
</feature>
<evidence type="ECO:0000313" key="2">
    <source>
        <dbReference type="EMBL" id="TQV95704.1"/>
    </source>
</evidence>
<dbReference type="Proteomes" id="UP000315783">
    <property type="component" value="Unassembled WGS sequence"/>
</dbReference>
<dbReference type="EMBL" id="SPUK01000007">
    <property type="protein sequence ID" value="TQV95704.1"/>
    <property type="molecule type" value="Genomic_DNA"/>
</dbReference>
<evidence type="ECO:0000313" key="3">
    <source>
        <dbReference type="Proteomes" id="UP000315783"/>
    </source>
</evidence>
<dbReference type="OrthoDB" id="5402392at2759"/>
<name>A0A545VZE3_9HYPO</name>
<keyword evidence="3" id="KW-1185">Reference proteome</keyword>
<protein>
    <submittedName>
        <fullName evidence="2">Uncharacterized protein</fullName>
    </submittedName>
</protein>
<feature type="compositionally biased region" description="Polar residues" evidence="1">
    <location>
        <begin position="492"/>
        <end position="502"/>
    </location>
</feature>